<name>A0AAE3K5J8_9EURY</name>
<dbReference type="EMBL" id="JAKRVY010000005">
    <property type="protein sequence ID" value="MCL9814016.1"/>
    <property type="molecule type" value="Genomic_DNA"/>
</dbReference>
<protein>
    <submittedName>
        <fullName evidence="1">Uncharacterized protein</fullName>
    </submittedName>
</protein>
<organism evidence="1 2">
    <name type="scientific">Natranaeroarchaeum aerophilus</name>
    <dbReference type="NCBI Taxonomy" id="2917711"/>
    <lineage>
        <taxon>Archaea</taxon>
        <taxon>Methanobacteriati</taxon>
        <taxon>Methanobacteriota</taxon>
        <taxon>Stenosarchaea group</taxon>
        <taxon>Halobacteria</taxon>
        <taxon>Halobacteriales</taxon>
        <taxon>Natronoarchaeaceae</taxon>
        <taxon>Natranaeroarchaeum</taxon>
    </lineage>
</organism>
<evidence type="ECO:0000313" key="1">
    <source>
        <dbReference type="EMBL" id="MCL9814016.1"/>
    </source>
</evidence>
<dbReference type="RefSeq" id="WP_250596821.1">
    <property type="nucleotide sequence ID" value="NZ_JAKRVY010000005.1"/>
</dbReference>
<evidence type="ECO:0000313" key="2">
    <source>
        <dbReference type="Proteomes" id="UP001202674"/>
    </source>
</evidence>
<dbReference type="Proteomes" id="UP001202674">
    <property type="component" value="Unassembled WGS sequence"/>
</dbReference>
<comment type="caution">
    <text evidence="1">The sequence shown here is derived from an EMBL/GenBank/DDBJ whole genome shotgun (WGS) entry which is preliminary data.</text>
</comment>
<proteinExistence type="predicted"/>
<accession>A0AAE3K5J8</accession>
<sequence>MPSDFTFEIYADLLDAGLEAGYEFITIREYLSSDPLPEQFLILRPDVECEFDEAPDPVRANDHATTATARGRIAVT</sequence>
<reference evidence="1 2" key="1">
    <citation type="journal article" date="2022" name="Syst. Appl. Microbiol.">
        <title>Natronocalculus amylovorans gen. nov., sp. nov., and Natranaeroarchaeum aerophilus sp. nov., dominant culturable amylolytic natronoarchaea from hypersaline soda lakes in southwestern Siberia.</title>
        <authorList>
            <person name="Sorokin D.Y."/>
            <person name="Elcheninov A.G."/>
            <person name="Khizhniak T.V."/>
            <person name="Koenen M."/>
            <person name="Bale N.J."/>
            <person name="Damste J.S.S."/>
            <person name="Kublanov I.V."/>
        </authorList>
    </citation>
    <scope>NUCLEOTIDE SEQUENCE [LARGE SCALE GENOMIC DNA]</scope>
    <source>
        <strain evidence="1 2">AArc-St1-1</strain>
    </source>
</reference>
<dbReference type="AlphaFoldDB" id="A0AAE3K5J8"/>
<gene>
    <name evidence="1" type="ORF">AArcSt11_10165</name>
</gene>
<keyword evidence="2" id="KW-1185">Reference proteome</keyword>